<reference evidence="14 15" key="1">
    <citation type="submission" date="2020-02" db="EMBL/GenBank/DDBJ databases">
        <authorList>
            <person name="Dziuba M."/>
            <person name="Kuznetsov B."/>
            <person name="Mardanov A."/>
            <person name="Ravin N."/>
            <person name="Grouzdev D."/>
        </authorList>
    </citation>
    <scope>NUCLEOTIDE SEQUENCE [LARGE SCALE GENOMIC DNA]</scope>
    <source>
        <strain evidence="14 15">SpK</strain>
    </source>
</reference>
<dbReference type="EMBL" id="JAAIYP010000036">
    <property type="protein sequence ID" value="NFV80386.1"/>
    <property type="molecule type" value="Genomic_DNA"/>
</dbReference>
<evidence type="ECO:0000256" key="3">
    <source>
        <dbReference type="ARBA" id="ARBA00015915"/>
    </source>
</evidence>
<evidence type="ECO:0000256" key="5">
    <source>
        <dbReference type="ARBA" id="ARBA00022723"/>
    </source>
</evidence>
<keyword evidence="10" id="KW-0406">Ion transport</keyword>
<evidence type="ECO:0000256" key="7">
    <source>
        <dbReference type="ARBA" id="ARBA00022764"/>
    </source>
</evidence>
<evidence type="ECO:0000256" key="11">
    <source>
        <dbReference type="ARBA" id="ARBA00023157"/>
    </source>
</evidence>
<evidence type="ECO:0000313" key="15">
    <source>
        <dbReference type="Proteomes" id="UP000480684"/>
    </source>
</evidence>
<keyword evidence="9" id="KW-0864">Zinc transport</keyword>
<evidence type="ECO:0000256" key="2">
    <source>
        <dbReference type="ARBA" id="ARBA00011028"/>
    </source>
</evidence>
<organism evidence="14 15">
    <name type="scientific">Magnetospirillum aberrantis SpK</name>
    <dbReference type="NCBI Taxonomy" id="908842"/>
    <lineage>
        <taxon>Bacteria</taxon>
        <taxon>Pseudomonadati</taxon>
        <taxon>Pseudomonadota</taxon>
        <taxon>Alphaproteobacteria</taxon>
        <taxon>Rhodospirillales</taxon>
        <taxon>Rhodospirillaceae</taxon>
        <taxon>Magnetospirillum</taxon>
    </lineage>
</organism>
<dbReference type="CDD" id="cd01019">
    <property type="entry name" value="ZnuA"/>
    <property type="match status" value="1"/>
</dbReference>
<evidence type="ECO:0000256" key="12">
    <source>
        <dbReference type="SAM" id="MobiDB-lite"/>
    </source>
</evidence>
<dbReference type="InterPro" id="IPR035520">
    <property type="entry name" value="ZnuA"/>
</dbReference>
<evidence type="ECO:0000313" key="14">
    <source>
        <dbReference type="EMBL" id="NFV80386.1"/>
    </source>
</evidence>
<keyword evidence="15" id="KW-1185">Reference proteome</keyword>
<gene>
    <name evidence="14" type="ORF">G4223_09710</name>
</gene>
<name>A0A7C9UUM0_9PROT</name>
<accession>A0A7C9UUM0</accession>
<dbReference type="GO" id="GO:0042597">
    <property type="term" value="C:periplasmic space"/>
    <property type="evidence" value="ECO:0007669"/>
    <property type="project" value="UniProtKB-SubCell"/>
</dbReference>
<dbReference type="RefSeq" id="WP_163678533.1">
    <property type="nucleotide sequence ID" value="NZ_JAAIYP010000036.1"/>
</dbReference>
<evidence type="ECO:0000256" key="10">
    <source>
        <dbReference type="ARBA" id="ARBA00023065"/>
    </source>
</evidence>
<comment type="caution">
    <text evidence="14">The sequence shown here is derived from an EMBL/GenBank/DDBJ whole genome shotgun (WGS) entry which is preliminary data.</text>
</comment>
<evidence type="ECO:0000256" key="6">
    <source>
        <dbReference type="ARBA" id="ARBA00022729"/>
    </source>
</evidence>
<sequence length="327" mass="34735">MGKPLAPLLSRTAFAVAALCATVSPAWAETPKVVASIQPLHSLVASVMKGVGEPGLIVSGPQSGHTYTLKPSDARALKAAQLVVLVDDNFETFLAKPLKSRKDSLDVIAMADLPGAVSLATRKGGAWEEDTDDDHGDDDHDHEHEHEHHGHSHGPIDGHVWLDPTNARLLVVAVADRLSEVDAAHADVYQGNAKATIARLDALDAEIKAKLAPVTHKPFVVFHDAYQYFEKRYGLSAAGSVTVDPDRPPSARRLAELRDRLRAAGAACVFREPQFPAPVVKTLADSAGARQGVLDPLGADIAAGPDQYFTLMGRMADNLVSCLGTPG</sequence>
<comment type="similarity">
    <text evidence="2">Belongs to the bacterial solute-binding protein 9 family.</text>
</comment>
<dbReference type="InterPro" id="IPR050492">
    <property type="entry name" value="Bact_metal-bind_prot9"/>
</dbReference>
<evidence type="ECO:0000256" key="8">
    <source>
        <dbReference type="ARBA" id="ARBA00022833"/>
    </source>
</evidence>
<evidence type="ECO:0000256" key="9">
    <source>
        <dbReference type="ARBA" id="ARBA00022906"/>
    </source>
</evidence>
<dbReference type="GO" id="GO:0046872">
    <property type="term" value="F:metal ion binding"/>
    <property type="evidence" value="ECO:0007669"/>
    <property type="project" value="UniProtKB-KW"/>
</dbReference>
<dbReference type="GO" id="GO:0006829">
    <property type="term" value="P:zinc ion transport"/>
    <property type="evidence" value="ECO:0007669"/>
    <property type="project" value="UniProtKB-KW"/>
</dbReference>
<feature type="signal peptide" evidence="13">
    <location>
        <begin position="1"/>
        <end position="28"/>
    </location>
</feature>
<dbReference type="Gene3D" id="3.40.50.1980">
    <property type="entry name" value="Nitrogenase molybdenum iron protein domain"/>
    <property type="match status" value="2"/>
</dbReference>
<dbReference type="Pfam" id="PF01297">
    <property type="entry name" value="ZnuA"/>
    <property type="match status" value="1"/>
</dbReference>
<dbReference type="AlphaFoldDB" id="A0A7C9UUM0"/>
<feature type="compositionally biased region" description="Acidic residues" evidence="12">
    <location>
        <begin position="127"/>
        <end position="136"/>
    </location>
</feature>
<keyword evidence="7" id="KW-0574">Periplasm</keyword>
<keyword evidence="6 13" id="KW-0732">Signal</keyword>
<feature type="chain" id="PRO_5028855385" description="High-affinity zinc uptake system protein ZnuA" evidence="13">
    <location>
        <begin position="29"/>
        <end position="327"/>
    </location>
</feature>
<dbReference type="PANTHER" id="PTHR42953:SF3">
    <property type="entry name" value="HIGH-AFFINITY ZINC UPTAKE SYSTEM PROTEIN ZNUA"/>
    <property type="match status" value="1"/>
</dbReference>
<keyword evidence="8" id="KW-0862">Zinc</keyword>
<dbReference type="SUPFAM" id="SSF53807">
    <property type="entry name" value="Helical backbone' metal receptor"/>
    <property type="match status" value="1"/>
</dbReference>
<dbReference type="InterPro" id="IPR006127">
    <property type="entry name" value="ZnuA-like"/>
</dbReference>
<dbReference type="Proteomes" id="UP000480684">
    <property type="component" value="Unassembled WGS sequence"/>
</dbReference>
<comment type="subcellular location">
    <subcellularLocation>
        <location evidence="1">Periplasm</location>
    </subcellularLocation>
</comment>
<evidence type="ECO:0000256" key="13">
    <source>
        <dbReference type="SAM" id="SignalP"/>
    </source>
</evidence>
<dbReference type="PANTHER" id="PTHR42953">
    <property type="entry name" value="HIGH-AFFINITY ZINC UPTAKE SYSTEM PROTEIN ZNUA-RELATED"/>
    <property type="match status" value="1"/>
</dbReference>
<feature type="compositionally biased region" description="Basic and acidic residues" evidence="12">
    <location>
        <begin position="137"/>
        <end position="148"/>
    </location>
</feature>
<protein>
    <recommendedName>
        <fullName evidence="3">High-affinity zinc uptake system protein ZnuA</fullName>
    </recommendedName>
</protein>
<evidence type="ECO:0000256" key="4">
    <source>
        <dbReference type="ARBA" id="ARBA00022448"/>
    </source>
</evidence>
<evidence type="ECO:0000256" key="1">
    <source>
        <dbReference type="ARBA" id="ARBA00004418"/>
    </source>
</evidence>
<feature type="region of interest" description="Disordered" evidence="12">
    <location>
        <begin position="122"/>
        <end position="158"/>
    </location>
</feature>
<keyword evidence="5" id="KW-0479">Metal-binding</keyword>
<keyword evidence="4" id="KW-0813">Transport</keyword>
<keyword evidence="11" id="KW-1015">Disulfide bond</keyword>
<proteinExistence type="inferred from homology"/>